<dbReference type="InterPro" id="IPR023346">
    <property type="entry name" value="Lysozyme-like_dom_sf"/>
</dbReference>
<dbReference type="SUPFAM" id="SSF53955">
    <property type="entry name" value="Lysozyme-like"/>
    <property type="match status" value="1"/>
</dbReference>
<keyword evidence="6" id="KW-0808">Transferase</keyword>
<feature type="region of interest" description="Disordered" evidence="14">
    <location>
        <begin position="712"/>
        <end position="797"/>
    </location>
</feature>
<feature type="compositionally biased region" description="Polar residues" evidence="14">
    <location>
        <begin position="753"/>
        <end position="764"/>
    </location>
</feature>
<dbReference type="FunFam" id="1.10.3810.10:FF:000001">
    <property type="entry name" value="Penicillin-binding protein 1A"/>
    <property type="match status" value="1"/>
</dbReference>
<keyword evidence="5" id="KW-0328">Glycosyltransferase</keyword>
<comment type="similarity">
    <text evidence="2">In the N-terminal section; belongs to the glycosyltransferase 51 family.</text>
</comment>
<dbReference type="Pfam" id="PF00912">
    <property type="entry name" value="Transgly"/>
    <property type="match status" value="1"/>
</dbReference>
<evidence type="ECO:0000256" key="10">
    <source>
        <dbReference type="ARBA" id="ARBA00023268"/>
    </source>
</evidence>
<name>A0A221MD24_9BACI</name>
<keyword evidence="15" id="KW-0472">Membrane</keyword>
<evidence type="ECO:0000256" key="9">
    <source>
        <dbReference type="ARBA" id="ARBA00022984"/>
    </source>
</evidence>
<dbReference type="SMART" id="SM00060">
    <property type="entry name" value="FN3"/>
    <property type="match status" value="2"/>
</dbReference>
<evidence type="ECO:0000256" key="12">
    <source>
        <dbReference type="ARBA" id="ARBA00034000"/>
    </source>
</evidence>
<keyword evidence="7" id="KW-0378">Hydrolase</keyword>
<dbReference type="PANTHER" id="PTHR32282:SF29">
    <property type="entry name" value="PENICILLIN-BINDING PROTEIN 1A"/>
    <property type="match status" value="1"/>
</dbReference>
<dbReference type="GO" id="GO:0008658">
    <property type="term" value="F:penicillin binding"/>
    <property type="evidence" value="ECO:0007669"/>
    <property type="project" value="InterPro"/>
</dbReference>
<dbReference type="AlphaFoldDB" id="A0A221MD24"/>
<dbReference type="SUPFAM" id="SSF56601">
    <property type="entry name" value="beta-lactamase/transpeptidase-like"/>
    <property type="match status" value="1"/>
</dbReference>
<dbReference type="Gene3D" id="3.40.710.10">
    <property type="entry name" value="DD-peptidase/beta-lactamase superfamily"/>
    <property type="match status" value="1"/>
</dbReference>
<dbReference type="InterPro" id="IPR001264">
    <property type="entry name" value="Glyco_trans_51"/>
</dbReference>
<proteinExistence type="inferred from homology"/>
<dbReference type="GO" id="GO:0009252">
    <property type="term" value="P:peptidoglycan biosynthetic process"/>
    <property type="evidence" value="ECO:0007669"/>
    <property type="project" value="UniProtKB-KW"/>
</dbReference>
<feature type="compositionally biased region" description="Polar residues" evidence="14">
    <location>
        <begin position="712"/>
        <end position="722"/>
    </location>
</feature>
<feature type="compositionally biased region" description="Acidic residues" evidence="14">
    <location>
        <begin position="768"/>
        <end position="795"/>
    </location>
</feature>
<evidence type="ECO:0000256" key="8">
    <source>
        <dbReference type="ARBA" id="ARBA00022960"/>
    </source>
</evidence>
<keyword evidence="15" id="KW-1133">Transmembrane helix</keyword>
<dbReference type="OrthoDB" id="9766909at2"/>
<evidence type="ECO:0000256" key="5">
    <source>
        <dbReference type="ARBA" id="ARBA00022676"/>
    </source>
</evidence>
<keyword evidence="3" id="KW-0121">Carboxypeptidase</keyword>
<dbReference type="NCBIfam" id="TIGR02074">
    <property type="entry name" value="PBP_1a_fam"/>
    <property type="match status" value="1"/>
</dbReference>
<dbReference type="GO" id="GO:0008955">
    <property type="term" value="F:peptidoglycan glycosyltransferase activity"/>
    <property type="evidence" value="ECO:0007669"/>
    <property type="project" value="UniProtKB-EC"/>
</dbReference>
<evidence type="ECO:0000256" key="4">
    <source>
        <dbReference type="ARBA" id="ARBA00022670"/>
    </source>
</evidence>
<protein>
    <submittedName>
        <fullName evidence="17">Penicillin-binding protein</fullName>
    </submittedName>
</protein>
<evidence type="ECO:0000256" key="7">
    <source>
        <dbReference type="ARBA" id="ARBA00022801"/>
    </source>
</evidence>
<keyword evidence="9" id="KW-0573">Peptidoglycan synthesis</keyword>
<keyword evidence="15" id="KW-0812">Transmembrane</keyword>
<keyword evidence="4" id="KW-0645">Protease</keyword>
<dbReference type="GO" id="GO:0006508">
    <property type="term" value="P:proteolysis"/>
    <property type="evidence" value="ECO:0007669"/>
    <property type="project" value="UniProtKB-KW"/>
</dbReference>
<feature type="region of interest" description="Disordered" evidence="14">
    <location>
        <begin position="867"/>
        <end position="929"/>
    </location>
</feature>
<comment type="catalytic activity">
    <reaction evidence="13">
        <text>[GlcNAc-(1-&gt;4)-Mur2Ac(oyl-L-Ala-gamma-D-Glu-L-Lys-D-Ala-D-Ala)](n)-di-trans,octa-cis-undecaprenyl diphosphate + beta-D-GlcNAc-(1-&gt;4)-Mur2Ac(oyl-L-Ala-gamma-D-Glu-L-Lys-D-Ala-D-Ala)-di-trans,octa-cis-undecaprenyl diphosphate = [GlcNAc-(1-&gt;4)-Mur2Ac(oyl-L-Ala-gamma-D-Glu-L-Lys-D-Ala-D-Ala)](n+1)-di-trans,octa-cis-undecaprenyl diphosphate + di-trans,octa-cis-undecaprenyl diphosphate + H(+)</text>
        <dbReference type="Rhea" id="RHEA:23708"/>
        <dbReference type="Rhea" id="RHEA-COMP:9602"/>
        <dbReference type="Rhea" id="RHEA-COMP:9603"/>
        <dbReference type="ChEBI" id="CHEBI:15378"/>
        <dbReference type="ChEBI" id="CHEBI:58405"/>
        <dbReference type="ChEBI" id="CHEBI:60033"/>
        <dbReference type="ChEBI" id="CHEBI:78435"/>
        <dbReference type="EC" id="2.4.99.28"/>
    </reaction>
</comment>
<dbReference type="InterPro" id="IPR036950">
    <property type="entry name" value="PBP_transglycosylase"/>
</dbReference>
<keyword evidence="8" id="KW-0133">Cell shape</keyword>
<evidence type="ECO:0000256" key="11">
    <source>
        <dbReference type="ARBA" id="ARBA00023316"/>
    </source>
</evidence>
<sequence length="929" mass="102394">MAQDSQSRTARRKQKKGSKKPLWKRIVLIASILILAMIIGVGALFTYYIATAPEIDAEKLSTPFSSQIYDKDGELVAELGSQQRTKINYSDLPPVLIDAVIATEDSRFFEHPGIDIWRIGGAIIANITNGFGSEGASTITQQVVEKAFLSHEKKLSIKVQEQWLALKLEQQYSKKEILEMYLNRVYYGSGAYGVAKAAQTYFGINDLNELTLPQAAILAGLPQRPSAYNPFESPELMKDRMTTVLNLMVMHDKITEKQAEEAKQVDIPSLLEASKPDENSYAAFIQRVSDEVKEKVDGADIHTDGLKIYTTLDTNAQEYVEYLMSDAEDNPIPYYDEEMQAGMAVLDSQNGAIRAIGGSRNGLENGGFNYALDINRQPGSVIKPITVYGPAIEHLNWSTYHQINDDKPYEIEGSSPIRNYLREYQGWVSIRKALAESLNVPAVKTLKEVGFDKAQPFAESLGYEFHEDNMNIRDAIGGTQTGTNPLEMAGAYRAFANEGIYNEPYAVTKVVFPDGKEVDTKPEPEAVMSDSTAYMVSDMLKTAITEGTGVNANIPGLPVAGKTGTTNREGLDNARDSWFTGYTTNYTISAWTGYNEEKGLEDTQIPHALFKNTMMELSKNKETADFQKPDSVVEVAVEKGSRPAKLPSDYTPESGIVTELFVKGNTPSKTSERYDVLDSVSGLQATYDKDSQSIQVEWDYDSNDVEFQVSSSIDGGSMQELSSTEEKSLEISNVEPGSEYEIQVIAVSKDDSTNTSEAKTTSVTVPGDNEEQEEEKQNEEEENEGESNNQDEEQAAEPVKGLRAKYDKNANVINVAWQYNKPFSEFEVTVTPSGGSAQTQQVQSKGLVIEGAGLQPGQTYTISVVTVDEAGNRSEPATTSAQVPEAPPEEPTEEEPTQGEPAEDQPVEDQPTEEQPTEDQPEEETQPPE</sequence>
<evidence type="ECO:0000256" key="2">
    <source>
        <dbReference type="ARBA" id="ARBA00007739"/>
    </source>
</evidence>
<evidence type="ECO:0000256" key="13">
    <source>
        <dbReference type="ARBA" id="ARBA00049902"/>
    </source>
</evidence>
<gene>
    <name evidence="17" type="ORF">CFK40_11205</name>
</gene>
<feature type="domain" description="Fibronectin type-III" evidence="16">
    <location>
        <begin position="798"/>
        <end position="889"/>
    </location>
</feature>
<dbReference type="EMBL" id="CP022437">
    <property type="protein sequence ID" value="ASN05537.1"/>
    <property type="molecule type" value="Genomic_DNA"/>
</dbReference>
<dbReference type="InterPro" id="IPR050396">
    <property type="entry name" value="Glycosyltr_51/Transpeptidase"/>
</dbReference>
<evidence type="ECO:0000256" key="3">
    <source>
        <dbReference type="ARBA" id="ARBA00022645"/>
    </source>
</evidence>
<dbReference type="Proteomes" id="UP000204391">
    <property type="component" value="Chromosome"/>
</dbReference>
<dbReference type="Gene3D" id="1.10.3810.10">
    <property type="entry name" value="Biosynthetic peptidoglycan transglycosylase-like"/>
    <property type="match status" value="1"/>
</dbReference>
<dbReference type="KEGG" id="vne:CFK40_11205"/>
<dbReference type="CDD" id="cd00063">
    <property type="entry name" value="FN3"/>
    <property type="match status" value="2"/>
</dbReference>
<comment type="catalytic activity">
    <reaction evidence="12">
        <text>Preferential cleavage: (Ac)2-L-Lys-D-Ala-|-D-Ala. Also transpeptidation of peptidyl-alanyl moieties that are N-acyl substituents of D-alanine.</text>
        <dbReference type="EC" id="3.4.16.4"/>
    </reaction>
</comment>
<dbReference type="InterPro" id="IPR036116">
    <property type="entry name" value="FN3_sf"/>
</dbReference>
<dbReference type="PROSITE" id="PS50853">
    <property type="entry name" value="FN3"/>
    <property type="match status" value="2"/>
</dbReference>
<keyword evidence="18" id="KW-1185">Reference proteome</keyword>
<dbReference type="InterPro" id="IPR001460">
    <property type="entry name" value="PCN-bd_Tpept"/>
</dbReference>
<evidence type="ECO:0000256" key="14">
    <source>
        <dbReference type="SAM" id="MobiDB-lite"/>
    </source>
</evidence>
<feature type="compositionally biased region" description="Acidic residues" evidence="14">
    <location>
        <begin position="887"/>
        <end position="929"/>
    </location>
</feature>
<keyword evidence="11" id="KW-0961">Cell wall biogenesis/degradation</keyword>
<evidence type="ECO:0000313" key="17">
    <source>
        <dbReference type="EMBL" id="ASN05537.1"/>
    </source>
</evidence>
<dbReference type="Gene3D" id="2.60.40.10">
    <property type="entry name" value="Immunoglobulins"/>
    <property type="match status" value="2"/>
</dbReference>
<dbReference type="RefSeq" id="WP_089532386.1">
    <property type="nucleotide sequence ID" value="NZ_CP022437.1"/>
</dbReference>
<comment type="similarity">
    <text evidence="1">In the C-terminal section; belongs to the transpeptidase family.</text>
</comment>
<dbReference type="PANTHER" id="PTHR32282">
    <property type="entry name" value="BINDING PROTEIN TRANSPEPTIDASE, PUTATIVE-RELATED"/>
    <property type="match status" value="1"/>
</dbReference>
<reference evidence="17 18" key="1">
    <citation type="journal article" date="2003" name="Int. J. Syst. Evol. Microbiol.">
        <title>Virgibacillus carmonensis sp. nov., Virgibacillus necropolis sp. nov. and Virgibacillus picturae sp. nov., three novel species isolated from deteriorated mural paintings, transfer of the species of the genus salibacillus to Virgibacillus, as Virgibacillus marismortui comb. nov. and Virgibacillus salexigens comb. nov., and emended description of the genus Virgibacillus.</title>
        <authorList>
            <person name="Heyrman J."/>
            <person name="Logan N.A."/>
            <person name="Busse H.J."/>
            <person name="Balcaen A."/>
            <person name="Lebbe L."/>
            <person name="Rodriguez-Diaz M."/>
            <person name="Swings J."/>
            <person name="De Vos P."/>
        </authorList>
    </citation>
    <scope>NUCLEOTIDE SEQUENCE [LARGE SCALE GENOMIC DNA]</scope>
    <source>
        <strain evidence="17 18">LMG 19488</strain>
    </source>
</reference>
<accession>A0A221MD24</accession>
<dbReference type="SUPFAM" id="SSF49265">
    <property type="entry name" value="Fibronectin type III"/>
    <property type="match status" value="1"/>
</dbReference>
<evidence type="ECO:0000256" key="15">
    <source>
        <dbReference type="SAM" id="Phobius"/>
    </source>
</evidence>
<feature type="domain" description="Fibronectin type-III" evidence="16">
    <location>
        <begin position="679"/>
        <end position="767"/>
    </location>
</feature>
<dbReference type="InterPro" id="IPR003961">
    <property type="entry name" value="FN3_dom"/>
</dbReference>
<dbReference type="GO" id="GO:0008360">
    <property type="term" value="P:regulation of cell shape"/>
    <property type="evidence" value="ECO:0007669"/>
    <property type="project" value="UniProtKB-KW"/>
</dbReference>
<evidence type="ECO:0000256" key="6">
    <source>
        <dbReference type="ARBA" id="ARBA00022679"/>
    </source>
</evidence>
<evidence type="ECO:0000259" key="16">
    <source>
        <dbReference type="PROSITE" id="PS50853"/>
    </source>
</evidence>
<dbReference type="Pfam" id="PF00905">
    <property type="entry name" value="Transpeptidase"/>
    <property type="match status" value="1"/>
</dbReference>
<dbReference type="GO" id="GO:0030288">
    <property type="term" value="C:outer membrane-bounded periplasmic space"/>
    <property type="evidence" value="ECO:0007669"/>
    <property type="project" value="TreeGrafter"/>
</dbReference>
<dbReference type="GO" id="GO:0009002">
    <property type="term" value="F:serine-type D-Ala-D-Ala carboxypeptidase activity"/>
    <property type="evidence" value="ECO:0007669"/>
    <property type="project" value="UniProtKB-EC"/>
</dbReference>
<evidence type="ECO:0000313" key="18">
    <source>
        <dbReference type="Proteomes" id="UP000204391"/>
    </source>
</evidence>
<dbReference type="GO" id="GO:0071555">
    <property type="term" value="P:cell wall organization"/>
    <property type="evidence" value="ECO:0007669"/>
    <property type="project" value="UniProtKB-KW"/>
</dbReference>
<evidence type="ECO:0000256" key="1">
    <source>
        <dbReference type="ARBA" id="ARBA00007090"/>
    </source>
</evidence>
<keyword evidence="10" id="KW-0511">Multifunctional enzyme</keyword>
<dbReference type="InterPro" id="IPR013783">
    <property type="entry name" value="Ig-like_fold"/>
</dbReference>
<dbReference type="Pfam" id="PF00041">
    <property type="entry name" value="fn3"/>
    <property type="match status" value="2"/>
</dbReference>
<feature type="transmembrane region" description="Helical" evidence="15">
    <location>
        <begin position="26"/>
        <end position="50"/>
    </location>
</feature>
<organism evidence="17 18">
    <name type="scientific">Virgibacillus necropolis</name>
    <dbReference type="NCBI Taxonomy" id="163877"/>
    <lineage>
        <taxon>Bacteria</taxon>
        <taxon>Bacillati</taxon>
        <taxon>Bacillota</taxon>
        <taxon>Bacilli</taxon>
        <taxon>Bacillales</taxon>
        <taxon>Bacillaceae</taxon>
        <taxon>Virgibacillus</taxon>
    </lineage>
</organism>
<dbReference type="InterPro" id="IPR012338">
    <property type="entry name" value="Beta-lactam/transpept-like"/>
</dbReference>